<accession>S8DN88</accession>
<dbReference type="STRING" id="743788.S8DN88"/>
<dbReference type="EMBL" id="KE504244">
    <property type="protein sequence ID" value="EPS94117.1"/>
    <property type="molecule type" value="Genomic_DNA"/>
</dbReference>
<feature type="signal peptide" evidence="1">
    <location>
        <begin position="1"/>
        <end position="21"/>
    </location>
</feature>
<evidence type="ECO:0000313" key="3">
    <source>
        <dbReference type="Proteomes" id="UP000015241"/>
    </source>
</evidence>
<dbReference type="OrthoDB" id="3320883at2759"/>
<keyword evidence="3" id="KW-1185">Reference proteome</keyword>
<reference evidence="2 3" key="1">
    <citation type="journal article" date="2012" name="Science">
        <title>The Paleozoic origin of enzymatic lignin decomposition reconstructed from 31 fungal genomes.</title>
        <authorList>
            <person name="Floudas D."/>
            <person name="Binder M."/>
            <person name="Riley R."/>
            <person name="Barry K."/>
            <person name="Blanchette R.A."/>
            <person name="Henrissat B."/>
            <person name="Martinez A.T."/>
            <person name="Otillar R."/>
            <person name="Spatafora J.W."/>
            <person name="Yadav J.S."/>
            <person name="Aerts A."/>
            <person name="Benoit I."/>
            <person name="Boyd A."/>
            <person name="Carlson A."/>
            <person name="Copeland A."/>
            <person name="Coutinho P.M."/>
            <person name="de Vries R.P."/>
            <person name="Ferreira P."/>
            <person name="Findley K."/>
            <person name="Foster B."/>
            <person name="Gaskell J."/>
            <person name="Glotzer D."/>
            <person name="Gorecki P."/>
            <person name="Heitman J."/>
            <person name="Hesse C."/>
            <person name="Hori C."/>
            <person name="Igarashi K."/>
            <person name="Jurgens J.A."/>
            <person name="Kallen N."/>
            <person name="Kersten P."/>
            <person name="Kohler A."/>
            <person name="Kuees U."/>
            <person name="Kumar T.K.A."/>
            <person name="Kuo A."/>
            <person name="LaButti K."/>
            <person name="Larrondo L.F."/>
            <person name="Lindquist E."/>
            <person name="Ling A."/>
            <person name="Lombard V."/>
            <person name="Lucas S."/>
            <person name="Lundell T."/>
            <person name="Martin R."/>
            <person name="McLaughlin D.J."/>
            <person name="Morgenstern I."/>
            <person name="Morin E."/>
            <person name="Murat C."/>
            <person name="Nagy L.G."/>
            <person name="Nolan M."/>
            <person name="Ohm R.A."/>
            <person name="Patyshakuliyeva A."/>
            <person name="Rokas A."/>
            <person name="Ruiz-Duenas F.J."/>
            <person name="Sabat G."/>
            <person name="Salamov A."/>
            <person name="Samejima M."/>
            <person name="Schmutz J."/>
            <person name="Slot J.C."/>
            <person name="St John F."/>
            <person name="Stenlid J."/>
            <person name="Sun H."/>
            <person name="Sun S."/>
            <person name="Syed K."/>
            <person name="Tsang A."/>
            <person name="Wiebenga A."/>
            <person name="Young D."/>
            <person name="Pisabarro A."/>
            <person name="Eastwood D.C."/>
            <person name="Martin F."/>
            <person name="Cullen D."/>
            <person name="Grigoriev I.V."/>
            <person name="Hibbett D.S."/>
        </authorList>
    </citation>
    <scope>NUCLEOTIDE SEQUENCE</scope>
    <source>
        <strain evidence="3">FP-58527</strain>
    </source>
</reference>
<dbReference type="InParanoid" id="S8DN88"/>
<organism evidence="2 3">
    <name type="scientific">Fomitopsis schrenkii</name>
    <name type="common">Brown rot fungus</name>
    <dbReference type="NCBI Taxonomy" id="2126942"/>
    <lineage>
        <taxon>Eukaryota</taxon>
        <taxon>Fungi</taxon>
        <taxon>Dikarya</taxon>
        <taxon>Basidiomycota</taxon>
        <taxon>Agaricomycotina</taxon>
        <taxon>Agaricomycetes</taxon>
        <taxon>Polyporales</taxon>
        <taxon>Fomitopsis</taxon>
    </lineage>
</organism>
<evidence type="ECO:0000256" key="1">
    <source>
        <dbReference type="SAM" id="SignalP"/>
    </source>
</evidence>
<name>S8DN88_FOMSC</name>
<dbReference type="Proteomes" id="UP000015241">
    <property type="component" value="Unassembled WGS sequence"/>
</dbReference>
<protein>
    <submittedName>
        <fullName evidence="2">Uncharacterized protein</fullName>
    </submittedName>
</protein>
<dbReference type="HOGENOM" id="CLU_1049863_0_0_1"/>
<dbReference type="AlphaFoldDB" id="S8DN88"/>
<feature type="chain" id="PRO_5004562392" evidence="1">
    <location>
        <begin position="22"/>
        <end position="265"/>
    </location>
</feature>
<sequence length="265" mass="29135">MASATILTIFASLYWLFSVASAPTPMTAESCARISSCDECVQVKCGYVLGNPGQCVASRSGVGLAVDRSECTGIPKRAEKITLESRMNHQHAFHISATRVDVLWDQMQHHVLDGEANEGKDRNGRHLASTWIPKHLAKGDPHLKINPETSLAVAEYHDGTRMRSKTLWIDEQVQGVKDREPSVSAFHGKYSRSSVARICKDVIRTSLTTRKSNDLEYKTVCYSVESWHGGPNICIALTHETCYPAPTIAKTAVPAGHVCPCYVKP</sequence>
<proteinExistence type="predicted"/>
<gene>
    <name evidence="2" type="ORF">FOMPIDRAFT_1026310</name>
</gene>
<keyword evidence="1" id="KW-0732">Signal</keyword>
<evidence type="ECO:0000313" key="2">
    <source>
        <dbReference type="EMBL" id="EPS94117.1"/>
    </source>
</evidence>